<keyword evidence="2" id="KW-1185">Reference proteome</keyword>
<evidence type="ECO:0000313" key="2">
    <source>
        <dbReference type="Proteomes" id="UP001589855"/>
    </source>
</evidence>
<comment type="caution">
    <text evidence="1">The sequence shown here is derived from an EMBL/GenBank/DDBJ whole genome shotgun (WGS) entry which is preliminary data.</text>
</comment>
<protein>
    <submittedName>
        <fullName evidence="1">Uncharacterized protein</fullName>
    </submittedName>
</protein>
<dbReference type="Proteomes" id="UP001589855">
    <property type="component" value="Unassembled WGS sequence"/>
</dbReference>
<dbReference type="EMBL" id="JBHLUK010000021">
    <property type="protein sequence ID" value="MFC0423188.1"/>
    <property type="molecule type" value="Genomic_DNA"/>
</dbReference>
<dbReference type="RefSeq" id="WP_263854490.1">
    <property type="nucleotide sequence ID" value="NZ_BAABRM010000031.1"/>
</dbReference>
<proteinExistence type="predicted"/>
<evidence type="ECO:0000313" key="1">
    <source>
        <dbReference type="EMBL" id="MFC0423188.1"/>
    </source>
</evidence>
<reference evidence="1 2" key="1">
    <citation type="submission" date="2024-09" db="EMBL/GenBank/DDBJ databases">
        <authorList>
            <person name="Sun Q."/>
            <person name="Mori K."/>
        </authorList>
    </citation>
    <scope>NUCLEOTIDE SEQUENCE [LARGE SCALE GENOMIC DNA]</scope>
    <source>
        <strain evidence="1 2">TBRC 4575</strain>
    </source>
</reference>
<name>A0ABV6K150_9LACO</name>
<gene>
    <name evidence="1" type="ORF">ACFFGS_03495</name>
</gene>
<organism evidence="1 2">
    <name type="scientific">Lactiplantibacillus plajomi</name>
    <dbReference type="NCBI Taxonomy" id="1457217"/>
    <lineage>
        <taxon>Bacteria</taxon>
        <taxon>Bacillati</taxon>
        <taxon>Bacillota</taxon>
        <taxon>Bacilli</taxon>
        <taxon>Lactobacillales</taxon>
        <taxon>Lactobacillaceae</taxon>
        <taxon>Lactiplantibacillus</taxon>
    </lineage>
</organism>
<accession>A0ABV6K150</accession>
<sequence>MSLFKKAVLVTIASLTLLTGVNWGENTLQAQENVLVTETRSST</sequence>